<dbReference type="Pfam" id="PF00158">
    <property type="entry name" value="Sigma54_activat"/>
    <property type="match status" value="1"/>
</dbReference>
<dbReference type="Gene3D" id="1.10.8.60">
    <property type="match status" value="1"/>
</dbReference>
<proteinExistence type="predicted"/>
<reference evidence="9 10" key="1">
    <citation type="submission" date="2022-05" db="EMBL/GenBank/DDBJ databases">
        <authorList>
            <person name="Jo J.-H."/>
            <person name="Im W.-T."/>
        </authorList>
    </citation>
    <scope>NUCLEOTIDE SEQUENCE [LARGE SCALE GENOMIC DNA]</scope>
    <source>
        <strain evidence="9 10">NSE70-1</strain>
    </source>
</reference>
<evidence type="ECO:0000259" key="7">
    <source>
        <dbReference type="PROSITE" id="PS50045"/>
    </source>
</evidence>
<keyword evidence="6" id="KW-0597">Phosphoprotein</keyword>
<dbReference type="SUPFAM" id="SSF46689">
    <property type="entry name" value="Homeodomain-like"/>
    <property type="match status" value="1"/>
</dbReference>
<dbReference type="InterPro" id="IPR027417">
    <property type="entry name" value="P-loop_NTPase"/>
</dbReference>
<dbReference type="InterPro" id="IPR002078">
    <property type="entry name" value="Sigma_54_int"/>
</dbReference>
<gene>
    <name evidence="9" type="ORF">LZ496_03570</name>
</gene>
<dbReference type="InterPro" id="IPR002197">
    <property type="entry name" value="HTH_Fis"/>
</dbReference>
<keyword evidence="3" id="KW-0902">Two-component regulatory system</keyword>
<evidence type="ECO:0000313" key="10">
    <source>
        <dbReference type="Proteomes" id="UP001203410"/>
    </source>
</evidence>
<dbReference type="CDD" id="cd00009">
    <property type="entry name" value="AAA"/>
    <property type="match status" value="1"/>
</dbReference>
<dbReference type="Gene3D" id="1.10.10.60">
    <property type="entry name" value="Homeodomain-like"/>
    <property type="match status" value="1"/>
</dbReference>
<evidence type="ECO:0000256" key="5">
    <source>
        <dbReference type="ARBA" id="ARBA00023163"/>
    </source>
</evidence>
<dbReference type="SMART" id="SM00448">
    <property type="entry name" value="REC"/>
    <property type="match status" value="1"/>
</dbReference>
<dbReference type="Pfam" id="PF00072">
    <property type="entry name" value="Response_reg"/>
    <property type="match status" value="1"/>
</dbReference>
<keyword evidence="10" id="KW-1185">Reference proteome</keyword>
<dbReference type="SMART" id="SM00382">
    <property type="entry name" value="AAA"/>
    <property type="match status" value="1"/>
</dbReference>
<dbReference type="PROSITE" id="PS50045">
    <property type="entry name" value="SIGMA54_INTERACT_4"/>
    <property type="match status" value="1"/>
</dbReference>
<evidence type="ECO:0000256" key="4">
    <source>
        <dbReference type="ARBA" id="ARBA00023015"/>
    </source>
</evidence>
<keyword evidence="5" id="KW-0804">Transcription</keyword>
<comment type="caution">
    <text evidence="9">The sequence shown here is derived from an EMBL/GenBank/DDBJ whole genome shotgun (WGS) entry which is preliminary data.</text>
</comment>
<keyword evidence="4" id="KW-0805">Transcription regulation</keyword>
<dbReference type="RefSeq" id="WP_249903211.1">
    <property type="nucleotide sequence ID" value="NZ_JAMGBA010000001.1"/>
</dbReference>
<sequence>MDAPFDLAVVCDDDPDIALAAKLALRGMFKEIETLASPRELQDFIKARAPDAILLDLNFERAATDGSEGLDYLGRIMTADPEAAVVIITAHGAVSVAVEAIKRGASDFVAKPWSNERLAATVRSAAALRQTRLEAQLERGRSSELGHNGETPLLGDSEAMERVRTLIDRAAPTDANVLILGENGTGKEIVAREIHRKSRRSGQPMLSIDLGATAESLFESELFGHTKGAFTGASGDRMGRLKAADQSTLFLDEIGNLPLHLQPKLLTALEQRQVVPLGSNRPVTIDVRVVAATNLTSDRLGDETRFRQDLLFRLNTIEIHLPPLRARRDDIPRLLEHYLRLYERKYERPERLVPADVMEPLVKHDWPGNVRALRHAAERAVIMADGTAYRLDDFPLPQRHEGAALSLVPGSLNLDQLERQMIERALRMHHFNISLAASELGLSRGALYRRMEKHGL</sequence>
<dbReference type="PROSITE" id="PS50110">
    <property type="entry name" value="RESPONSE_REGULATORY"/>
    <property type="match status" value="1"/>
</dbReference>
<evidence type="ECO:0000256" key="1">
    <source>
        <dbReference type="ARBA" id="ARBA00022741"/>
    </source>
</evidence>
<dbReference type="Pfam" id="PF02954">
    <property type="entry name" value="HTH_8"/>
    <property type="match status" value="1"/>
</dbReference>
<dbReference type="InterPro" id="IPR011006">
    <property type="entry name" value="CheY-like_superfamily"/>
</dbReference>
<accession>A0ABT0RS84</accession>
<keyword evidence="1" id="KW-0547">Nucleotide-binding</keyword>
<protein>
    <submittedName>
        <fullName evidence="9">Sigma-54 dependent transcriptional regulator</fullName>
    </submittedName>
</protein>
<evidence type="ECO:0000256" key="6">
    <source>
        <dbReference type="PROSITE-ProRule" id="PRU00169"/>
    </source>
</evidence>
<dbReference type="Pfam" id="PF25601">
    <property type="entry name" value="AAA_lid_14"/>
    <property type="match status" value="1"/>
</dbReference>
<dbReference type="PRINTS" id="PR01590">
    <property type="entry name" value="HTHFIS"/>
</dbReference>
<dbReference type="PANTHER" id="PTHR32071">
    <property type="entry name" value="TRANSCRIPTIONAL REGULATORY PROTEIN"/>
    <property type="match status" value="1"/>
</dbReference>
<dbReference type="EMBL" id="JAMGBA010000001">
    <property type="protein sequence ID" value="MCL6697863.1"/>
    <property type="molecule type" value="Genomic_DNA"/>
</dbReference>
<dbReference type="Gene3D" id="3.40.50.300">
    <property type="entry name" value="P-loop containing nucleotide triphosphate hydrolases"/>
    <property type="match status" value="1"/>
</dbReference>
<dbReference type="Proteomes" id="UP001203410">
    <property type="component" value="Unassembled WGS sequence"/>
</dbReference>
<dbReference type="InterPro" id="IPR058031">
    <property type="entry name" value="AAA_lid_NorR"/>
</dbReference>
<feature type="domain" description="Sigma-54 factor interaction" evidence="7">
    <location>
        <begin position="153"/>
        <end position="382"/>
    </location>
</feature>
<evidence type="ECO:0000259" key="8">
    <source>
        <dbReference type="PROSITE" id="PS50110"/>
    </source>
</evidence>
<keyword evidence="2" id="KW-0067">ATP-binding</keyword>
<dbReference type="Gene3D" id="3.40.50.2300">
    <property type="match status" value="1"/>
</dbReference>
<feature type="modified residue" description="4-aspartylphosphate" evidence="6">
    <location>
        <position position="56"/>
    </location>
</feature>
<dbReference type="PANTHER" id="PTHR32071:SF113">
    <property type="entry name" value="ALGINATE BIOSYNTHESIS TRANSCRIPTIONAL REGULATORY PROTEIN ALGB"/>
    <property type="match status" value="1"/>
</dbReference>
<dbReference type="InterPro" id="IPR001789">
    <property type="entry name" value="Sig_transdc_resp-reg_receiver"/>
</dbReference>
<evidence type="ECO:0000313" key="9">
    <source>
        <dbReference type="EMBL" id="MCL6697863.1"/>
    </source>
</evidence>
<dbReference type="SUPFAM" id="SSF52172">
    <property type="entry name" value="CheY-like"/>
    <property type="match status" value="1"/>
</dbReference>
<name>A0ABT0RS84_9SPHN</name>
<dbReference type="InterPro" id="IPR003593">
    <property type="entry name" value="AAA+_ATPase"/>
</dbReference>
<evidence type="ECO:0000256" key="2">
    <source>
        <dbReference type="ARBA" id="ARBA00022840"/>
    </source>
</evidence>
<dbReference type="InterPro" id="IPR009057">
    <property type="entry name" value="Homeodomain-like_sf"/>
</dbReference>
<evidence type="ECO:0000256" key="3">
    <source>
        <dbReference type="ARBA" id="ARBA00023012"/>
    </source>
</evidence>
<feature type="domain" description="Response regulatory" evidence="8">
    <location>
        <begin position="7"/>
        <end position="126"/>
    </location>
</feature>
<organism evidence="9 10">
    <name type="scientific">Sphingomonas caseinilyticus</name>
    <dbReference type="NCBI Taxonomy" id="2908205"/>
    <lineage>
        <taxon>Bacteria</taxon>
        <taxon>Pseudomonadati</taxon>
        <taxon>Pseudomonadota</taxon>
        <taxon>Alphaproteobacteria</taxon>
        <taxon>Sphingomonadales</taxon>
        <taxon>Sphingomonadaceae</taxon>
        <taxon>Sphingomonas</taxon>
    </lineage>
</organism>
<dbReference type="SUPFAM" id="SSF52540">
    <property type="entry name" value="P-loop containing nucleoside triphosphate hydrolases"/>
    <property type="match status" value="1"/>
</dbReference>